<dbReference type="OrthoDB" id="852730at2"/>
<feature type="compositionally biased region" description="Pro residues" evidence="1">
    <location>
        <begin position="42"/>
        <end position="52"/>
    </location>
</feature>
<sequence length="178" mass="20361">MDDFKIILYILAAVAYFLLTQWRKAFKGGDEEDQDVDVEPRAPYPRQQPPKPVTSFEDILRELQPKVEQAKQEGQQVVRQASERSEVSTQNLPQTATAAKPAPKYRNYENSTPKVLSWEKRAEAIEAAKNSKFLNQDLSSIPSQKTERVTNKYAKMLRNPASARDAVILSEIFNRKYS</sequence>
<dbReference type="KEGG" id="pko:PKOR_18805"/>
<keyword evidence="3" id="KW-1185">Reference proteome</keyword>
<dbReference type="AlphaFoldDB" id="A0A0E3UYV4"/>
<gene>
    <name evidence="2" type="ORF">PKOR_18805</name>
</gene>
<dbReference type="HOGENOM" id="CLU_1509286_0_0_10"/>
<dbReference type="EMBL" id="CP009621">
    <property type="protein sequence ID" value="AKD04771.1"/>
    <property type="molecule type" value="Genomic_DNA"/>
</dbReference>
<evidence type="ECO:0000256" key="1">
    <source>
        <dbReference type="SAM" id="MobiDB-lite"/>
    </source>
</evidence>
<feature type="region of interest" description="Disordered" evidence="1">
    <location>
        <begin position="28"/>
        <end position="54"/>
    </location>
</feature>
<accession>A0A0E3UYV4</accession>
<evidence type="ECO:0000313" key="2">
    <source>
        <dbReference type="EMBL" id="AKD04771.1"/>
    </source>
</evidence>
<feature type="compositionally biased region" description="Low complexity" evidence="1">
    <location>
        <begin position="95"/>
        <end position="104"/>
    </location>
</feature>
<reference evidence="2 3" key="1">
    <citation type="journal article" date="2015" name="Sci. Rep.">
        <title>Unraveling adaptation of Pontibacter korlensis to radiation and infertility in desert through complete genome and comparative transcriptomic analysis.</title>
        <authorList>
            <person name="Dai J."/>
            <person name="Dai W."/>
            <person name="Qiu C."/>
            <person name="Yang Z."/>
            <person name="Zhang Y."/>
            <person name="Zhou M."/>
            <person name="Zhang L."/>
            <person name="Fang C."/>
            <person name="Gao Q."/>
            <person name="Yang Q."/>
            <person name="Li X."/>
            <person name="Wang Z."/>
            <person name="Wang Z."/>
            <person name="Jia Z."/>
            <person name="Chen X."/>
        </authorList>
    </citation>
    <scope>NUCLEOTIDE SEQUENCE [LARGE SCALE GENOMIC DNA]</scope>
    <source>
        <strain evidence="2 3">X14-1T</strain>
    </source>
</reference>
<protein>
    <submittedName>
        <fullName evidence="2">Uncharacterized protein</fullName>
    </submittedName>
</protein>
<evidence type="ECO:0000313" key="3">
    <source>
        <dbReference type="Proteomes" id="UP000033109"/>
    </source>
</evidence>
<dbReference type="PATRIC" id="fig|400092.3.peg.4118"/>
<dbReference type="RefSeq" id="WP_046312722.1">
    <property type="nucleotide sequence ID" value="NZ_CBCSCY010000008.1"/>
</dbReference>
<name>A0A0E3UYV4_9BACT</name>
<dbReference type="Proteomes" id="UP000033109">
    <property type="component" value="Chromosome"/>
</dbReference>
<feature type="region of interest" description="Disordered" evidence="1">
    <location>
        <begin position="70"/>
        <end position="109"/>
    </location>
</feature>
<proteinExistence type="predicted"/>
<organism evidence="2 3">
    <name type="scientific">Pontibacter korlensis</name>
    <dbReference type="NCBI Taxonomy" id="400092"/>
    <lineage>
        <taxon>Bacteria</taxon>
        <taxon>Pseudomonadati</taxon>
        <taxon>Bacteroidota</taxon>
        <taxon>Cytophagia</taxon>
        <taxon>Cytophagales</taxon>
        <taxon>Hymenobacteraceae</taxon>
        <taxon>Pontibacter</taxon>
    </lineage>
</organism>